<dbReference type="AlphaFoldDB" id="E9HPN9"/>
<dbReference type="HOGENOM" id="CLU_021098_1_0_1"/>
<evidence type="ECO:0000259" key="1">
    <source>
        <dbReference type="Pfam" id="PF13369"/>
    </source>
</evidence>
<dbReference type="OrthoDB" id="28868at2759"/>
<dbReference type="PANTHER" id="PTHR31350:SF21">
    <property type="entry name" value="F-BOX ONLY PROTEIN 21"/>
    <property type="match status" value="1"/>
</dbReference>
<dbReference type="InterPro" id="IPR036623">
    <property type="entry name" value="Hemimethylated_DNA-bd_sf"/>
</dbReference>
<evidence type="ECO:0000313" key="2">
    <source>
        <dbReference type="EMBL" id="EFX66308.1"/>
    </source>
</evidence>
<reference evidence="2 3" key="1">
    <citation type="journal article" date="2011" name="Science">
        <title>The ecoresponsive genome of Daphnia pulex.</title>
        <authorList>
            <person name="Colbourne J.K."/>
            <person name="Pfrender M.E."/>
            <person name="Gilbert D."/>
            <person name="Thomas W.K."/>
            <person name="Tucker A."/>
            <person name="Oakley T.H."/>
            <person name="Tokishita S."/>
            <person name="Aerts A."/>
            <person name="Arnold G.J."/>
            <person name="Basu M.K."/>
            <person name="Bauer D.J."/>
            <person name="Caceres C.E."/>
            <person name="Carmel L."/>
            <person name="Casola C."/>
            <person name="Choi J.H."/>
            <person name="Detter J.C."/>
            <person name="Dong Q."/>
            <person name="Dusheyko S."/>
            <person name="Eads B.D."/>
            <person name="Frohlich T."/>
            <person name="Geiler-Samerotte K.A."/>
            <person name="Gerlach D."/>
            <person name="Hatcher P."/>
            <person name="Jogdeo S."/>
            <person name="Krijgsveld J."/>
            <person name="Kriventseva E.V."/>
            <person name="Kultz D."/>
            <person name="Laforsch C."/>
            <person name="Lindquist E."/>
            <person name="Lopez J."/>
            <person name="Manak J.R."/>
            <person name="Muller J."/>
            <person name="Pangilinan J."/>
            <person name="Patwardhan R.P."/>
            <person name="Pitluck S."/>
            <person name="Pritham E.J."/>
            <person name="Rechtsteiner A."/>
            <person name="Rho M."/>
            <person name="Rogozin I.B."/>
            <person name="Sakarya O."/>
            <person name="Salamov A."/>
            <person name="Schaack S."/>
            <person name="Shapiro H."/>
            <person name="Shiga Y."/>
            <person name="Skalitzky C."/>
            <person name="Smith Z."/>
            <person name="Souvorov A."/>
            <person name="Sung W."/>
            <person name="Tang Z."/>
            <person name="Tsuchiya D."/>
            <person name="Tu H."/>
            <person name="Vos H."/>
            <person name="Wang M."/>
            <person name="Wolf Y.I."/>
            <person name="Yamagata H."/>
            <person name="Yamada T."/>
            <person name="Ye Y."/>
            <person name="Shaw J.R."/>
            <person name="Andrews J."/>
            <person name="Crease T.J."/>
            <person name="Tang H."/>
            <person name="Lucas S.M."/>
            <person name="Robertson H.M."/>
            <person name="Bork P."/>
            <person name="Koonin E.V."/>
            <person name="Zdobnov E.M."/>
            <person name="Grigoriev I.V."/>
            <person name="Lynch M."/>
            <person name="Boore J.L."/>
        </authorList>
    </citation>
    <scope>NUCLEOTIDE SEQUENCE [LARGE SCALE GENOMIC DNA]</scope>
</reference>
<dbReference type="EMBL" id="GL732708">
    <property type="protein sequence ID" value="EFX66308.1"/>
    <property type="molecule type" value="Genomic_DNA"/>
</dbReference>
<protein>
    <recommendedName>
        <fullName evidence="1">Protein SirB1 N-terminal domain-containing protein</fullName>
    </recommendedName>
</protein>
<feature type="domain" description="Protein SirB1 N-terminal" evidence="1">
    <location>
        <begin position="136"/>
        <end position="237"/>
    </location>
</feature>
<dbReference type="PhylomeDB" id="E9HPN9"/>
<dbReference type="GO" id="GO:0003677">
    <property type="term" value="F:DNA binding"/>
    <property type="evidence" value="ECO:0007669"/>
    <property type="project" value="InterPro"/>
</dbReference>
<organism evidence="2 3">
    <name type="scientific">Daphnia pulex</name>
    <name type="common">Water flea</name>
    <dbReference type="NCBI Taxonomy" id="6669"/>
    <lineage>
        <taxon>Eukaryota</taxon>
        <taxon>Metazoa</taxon>
        <taxon>Ecdysozoa</taxon>
        <taxon>Arthropoda</taxon>
        <taxon>Crustacea</taxon>
        <taxon>Branchiopoda</taxon>
        <taxon>Diplostraca</taxon>
        <taxon>Cladocera</taxon>
        <taxon>Anomopoda</taxon>
        <taxon>Daphniidae</taxon>
        <taxon>Daphnia</taxon>
    </lineage>
</organism>
<evidence type="ECO:0000313" key="3">
    <source>
        <dbReference type="Proteomes" id="UP000000305"/>
    </source>
</evidence>
<dbReference type="Pfam" id="PF13369">
    <property type="entry name" value="Transglut_core2"/>
    <property type="match status" value="1"/>
</dbReference>
<dbReference type="InParanoid" id="E9HPN9"/>
<sequence length="524" mass="59514">MADSNICSEKVHAHVRENVRDFVKSLSYLNFPIGEPSLLTMNELIEGCSPFPELVEEELLKLIFHQDELNENLTIKYYAKKVLVHLRTCRLEKKWRSFLTLPASKKSLLEGALLVSQWGQVEHEHNKSLSEIEEIIDNISNKVRQLVDAKNSTGEACSDMDDQLTELKTVRIRLDCIKTVLYDEMGFTEMDKDDICNFNNVYVDKVLQTKKGHSLVLLVIYHEVAKRLGILCLPVSMVLDHEVWIIMRHRTTNGTVDIYICPLTGIASKGYPCTRVQLAVSESFPICVVPAKDVFMLLLKYLAPCGVPHNNPCASILNKENRLHFVRLACIITSETVRAIESYAGWCNHFGYQLEQAMELLKSHECFDHSHLIECIQKFGEQQAVIANREIHGRLPWTKYAAGLVMIYNGEDDFLEETVYVNSDATDSAKYQHNACPPGGLCVIVSVQFNCQCCRGAHYRVLFDNGNLNSVSEENLKLHPEGAVINNPHIGIFFERFDGRRYIPNPELMAQFPEDDAFAKSLMG</sequence>
<gene>
    <name evidence="2" type="ORF">DAPPUDRAFT_229458</name>
</gene>
<accession>E9HPN9</accession>
<dbReference type="InterPro" id="IPR032698">
    <property type="entry name" value="SirB1_N"/>
</dbReference>
<proteinExistence type="predicted"/>
<dbReference type="SUPFAM" id="SSF141255">
    <property type="entry name" value="YccV-like"/>
    <property type="match status" value="1"/>
</dbReference>
<dbReference type="KEGG" id="dpx:DAPPUDRAFT_229458"/>
<dbReference type="PANTHER" id="PTHR31350">
    <property type="entry name" value="SI:DKEY-261L7.2"/>
    <property type="match status" value="1"/>
</dbReference>
<keyword evidence="3" id="KW-1185">Reference proteome</keyword>
<name>E9HPN9_DAPPU</name>
<dbReference type="Proteomes" id="UP000000305">
    <property type="component" value="Unassembled WGS sequence"/>
</dbReference>